<sequence>MSFNIQNEGILSIQFASFISGLFVTFQCLNLKSASRTNPRNLQIINKILALGIFLVTTHLTEAYLSYYFLQKNFETFPEFVKKFTVFWKNYYTVTFSAFCISIISECRKHIKNKTSKRILGIANMNPIHCILLPLPITTPIFTIPVIYNFALGKYTMRMNYNKQLLASFIVNDFWVMLASLFGSYAIVLISTDSFKSRNGNHISVSLKEKPESVLSKSELEFEGSTDCDSESESNNNSYLYTRKKILKKSDVFIIALCWMIVLMFTFTLPTLFKWSMAFGFKGFAPIIFSSFIPFMSEMKGILCLYALLCVPSY</sequence>
<gene>
    <name evidence="2" type="ORF">BB558_001889</name>
</gene>
<reference evidence="2 3" key="1">
    <citation type="journal article" date="2018" name="MBio">
        <title>Comparative Genomics Reveals the Core Gene Toolbox for the Fungus-Insect Symbiosis.</title>
        <authorList>
            <person name="Wang Y."/>
            <person name="Stata M."/>
            <person name="Wang W."/>
            <person name="Stajich J.E."/>
            <person name="White M.M."/>
            <person name="Moncalvo J.M."/>
        </authorList>
    </citation>
    <scope>NUCLEOTIDE SEQUENCE [LARGE SCALE GENOMIC DNA]</scope>
    <source>
        <strain evidence="2 3">AUS-126-30</strain>
    </source>
</reference>
<keyword evidence="1" id="KW-0472">Membrane</keyword>
<protein>
    <submittedName>
        <fullName evidence="2">Uncharacterized protein</fullName>
    </submittedName>
</protein>
<keyword evidence="1" id="KW-1133">Transmembrane helix</keyword>
<dbReference type="Proteomes" id="UP000245591">
    <property type="component" value="Unassembled WGS sequence"/>
</dbReference>
<feature type="transmembrane region" description="Helical" evidence="1">
    <location>
        <begin position="252"/>
        <end position="273"/>
    </location>
</feature>
<organism evidence="2 3">
    <name type="scientific">Smittium angustum</name>
    <dbReference type="NCBI Taxonomy" id="133377"/>
    <lineage>
        <taxon>Eukaryota</taxon>
        <taxon>Fungi</taxon>
        <taxon>Fungi incertae sedis</taxon>
        <taxon>Zoopagomycota</taxon>
        <taxon>Kickxellomycotina</taxon>
        <taxon>Harpellomycetes</taxon>
        <taxon>Harpellales</taxon>
        <taxon>Legeriomycetaceae</taxon>
        <taxon>Smittium</taxon>
    </lineage>
</organism>
<dbReference type="AlphaFoldDB" id="A0A2U1JAJ8"/>
<feature type="transmembrane region" description="Helical" evidence="1">
    <location>
        <begin position="128"/>
        <end position="148"/>
    </location>
</feature>
<comment type="caution">
    <text evidence="2">The sequence shown here is derived from an EMBL/GenBank/DDBJ whole genome shotgun (WGS) entry which is preliminary data.</text>
</comment>
<proteinExistence type="predicted"/>
<name>A0A2U1JAJ8_SMIAN</name>
<evidence type="ECO:0000256" key="1">
    <source>
        <dbReference type="SAM" id="Phobius"/>
    </source>
</evidence>
<feature type="transmembrane region" description="Helical" evidence="1">
    <location>
        <begin position="285"/>
        <end position="309"/>
    </location>
</feature>
<dbReference type="EMBL" id="MBFU01000115">
    <property type="protein sequence ID" value="PWA01983.1"/>
    <property type="molecule type" value="Genomic_DNA"/>
</dbReference>
<evidence type="ECO:0000313" key="2">
    <source>
        <dbReference type="EMBL" id="PWA01983.1"/>
    </source>
</evidence>
<evidence type="ECO:0000313" key="3">
    <source>
        <dbReference type="Proteomes" id="UP000245591"/>
    </source>
</evidence>
<keyword evidence="1" id="KW-0812">Transmembrane</keyword>
<accession>A0A2U1JAJ8</accession>
<keyword evidence="3" id="KW-1185">Reference proteome</keyword>
<feature type="transmembrane region" description="Helical" evidence="1">
    <location>
        <begin position="49"/>
        <end position="70"/>
    </location>
</feature>
<feature type="transmembrane region" description="Helical" evidence="1">
    <location>
        <begin position="90"/>
        <end position="107"/>
    </location>
</feature>
<feature type="transmembrane region" description="Helical" evidence="1">
    <location>
        <begin position="168"/>
        <end position="190"/>
    </location>
</feature>
<feature type="transmembrane region" description="Helical" evidence="1">
    <location>
        <begin position="12"/>
        <end position="29"/>
    </location>
</feature>